<sequence length="141" mass="14809">MRWSGGVSEGKPATELYLAAPPGIAASGSGPPVPVWALLDTDAPTTRVRAALLIQAGGEPLGGSPPLYRVRICFVDWFYARRYGGPGVHFLDRVVAADQDLAGPEMTLGRDILSEGSLTVDSQTRGFRLELLTDNEAAGGG</sequence>
<proteinExistence type="predicted"/>
<accession>A0A517XQF7</accession>
<gene>
    <name evidence="1" type="ORF">ETAA1_16740</name>
</gene>
<organism evidence="1 2">
    <name type="scientific">Urbifossiella limnaea</name>
    <dbReference type="NCBI Taxonomy" id="2528023"/>
    <lineage>
        <taxon>Bacteria</taxon>
        <taxon>Pseudomonadati</taxon>
        <taxon>Planctomycetota</taxon>
        <taxon>Planctomycetia</taxon>
        <taxon>Gemmatales</taxon>
        <taxon>Gemmataceae</taxon>
        <taxon>Urbifossiella</taxon>
    </lineage>
</organism>
<dbReference type="KEGG" id="uli:ETAA1_16740"/>
<reference evidence="1 2" key="1">
    <citation type="submission" date="2019-02" db="EMBL/GenBank/DDBJ databases">
        <title>Deep-cultivation of Planctomycetes and their phenomic and genomic characterization uncovers novel biology.</title>
        <authorList>
            <person name="Wiegand S."/>
            <person name="Jogler M."/>
            <person name="Boedeker C."/>
            <person name="Pinto D."/>
            <person name="Vollmers J."/>
            <person name="Rivas-Marin E."/>
            <person name="Kohn T."/>
            <person name="Peeters S.H."/>
            <person name="Heuer A."/>
            <person name="Rast P."/>
            <person name="Oberbeckmann S."/>
            <person name="Bunk B."/>
            <person name="Jeske O."/>
            <person name="Meyerdierks A."/>
            <person name="Storesund J.E."/>
            <person name="Kallscheuer N."/>
            <person name="Luecker S."/>
            <person name="Lage O.M."/>
            <person name="Pohl T."/>
            <person name="Merkel B.J."/>
            <person name="Hornburger P."/>
            <person name="Mueller R.-W."/>
            <person name="Bruemmer F."/>
            <person name="Labrenz M."/>
            <person name="Spormann A.M."/>
            <person name="Op den Camp H."/>
            <person name="Overmann J."/>
            <person name="Amann R."/>
            <person name="Jetten M.S.M."/>
            <person name="Mascher T."/>
            <person name="Medema M.H."/>
            <person name="Devos D.P."/>
            <person name="Kaster A.-K."/>
            <person name="Ovreas L."/>
            <person name="Rohde M."/>
            <person name="Galperin M.Y."/>
            <person name="Jogler C."/>
        </authorList>
    </citation>
    <scope>NUCLEOTIDE SEQUENCE [LARGE SCALE GENOMIC DNA]</scope>
    <source>
        <strain evidence="1 2">ETA_A1</strain>
    </source>
</reference>
<dbReference type="AlphaFoldDB" id="A0A517XQF7"/>
<dbReference type="EMBL" id="CP036273">
    <property type="protein sequence ID" value="QDU19738.1"/>
    <property type="molecule type" value="Genomic_DNA"/>
</dbReference>
<dbReference type="Proteomes" id="UP000319576">
    <property type="component" value="Chromosome"/>
</dbReference>
<evidence type="ECO:0000313" key="2">
    <source>
        <dbReference type="Proteomes" id="UP000319576"/>
    </source>
</evidence>
<protein>
    <submittedName>
        <fullName evidence="1">Uncharacterized protein</fullName>
    </submittedName>
</protein>
<name>A0A517XQF7_9BACT</name>
<evidence type="ECO:0000313" key="1">
    <source>
        <dbReference type="EMBL" id="QDU19738.1"/>
    </source>
</evidence>
<keyword evidence="2" id="KW-1185">Reference proteome</keyword>